<evidence type="ECO:0000256" key="1">
    <source>
        <dbReference type="ARBA" id="ARBA00006249"/>
    </source>
</evidence>
<keyword evidence="2" id="KW-0719">Serine esterase</keyword>
<organism evidence="11 12">
    <name type="scientific">Colletotrichum lupini</name>
    <dbReference type="NCBI Taxonomy" id="145971"/>
    <lineage>
        <taxon>Eukaryota</taxon>
        <taxon>Fungi</taxon>
        <taxon>Dikarya</taxon>
        <taxon>Ascomycota</taxon>
        <taxon>Pezizomycotina</taxon>
        <taxon>Sordariomycetes</taxon>
        <taxon>Hypocreomycetidae</taxon>
        <taxon>Glomerellales</taxon>
        <taxon>Glomerellaceae</taxon>
        <taxon>Colletotrichum</taxon>
        <taxon>Colletotrichum acutatum species complex</taxon>
    </lineage>
</organism>
<dbReference type="SUPFAM" id="SSF57701">
    <property type="entry name" value="Zn2/Cys6 DNA-binding domain"/>
    <property type="match status" value="1"/>
</dbReference>
<dbReference type="InterPro" id="IPR011118">
    <property type="entry name" value="Tannase/feruloyl_esterase"/>
</dbReference>
<keyword evidence="8" id="KW-0539">Nucleus</keyword>
<dbReference type="RefSeq" id="XP_049137334.1">
    <property type="nucleotide sequence ID" value="XM_049281377.1"/>
</dbReference>
<dbReference type="CDD" id="cd00067">
    <property type="entry name" value="GAL4"/>
    <property type="match status" value="1"/>
</dbReference>
<evidence type="ECO:0000256" key="9">
    <source>
        <dbReference type="RuleBase" id="RU361238"/>
    </source>
</evidence>
<sequence length="1144" mass="125910">MRKFNRLAPVYAPERKRAETWGPCSMPQLSYLIREKDELRLAAGIIGPSKGPAELGGELRRGMEAVKQLQLTSDEVTDPTFVMTELLHATTLQLLIDRLLDLGQYPCKIDVGLEVQFDRGIQPTAQGPIGGPIYDYPGITQLLSLAPGGPGSQAPLGALQPRLGASRTSIHPNPCAATTFSAPSLLGANFISLEASLVTNFSGPIPAEWRFSQPAVEIHNASFCNITVSYTHPGHSDVVNVETWLPTEDWNGRLQAVGGGGWRAGRMLLSYTTMAGAIADGYATVTTDSGLGDAMGPDSWALISPGNSNLYALQDLGSQTLYDEEPKAVIAKHLIENYYGREPSYSYWNGCSQGGRQGAALAQRYPSIYDGIIAAAPAINWAGVLINTIWPRVYMNVTEQYPHPCELQQLTALAVSACDGLDGVKDGLIADTTACKTIFDPHAYVGTEFNCPLTGKSANISYTAAAVADAMWTGPFTAEGESTYLYGLEMGTDLVFGAQTSCTEDGKCTGVPNAAVTVLLAYFIGKDPAITTTKISFKELERAYHSFRQQYDAYLGTDDPDLSSFRNAGGKMITFHGLYGLTQPKADPTIPPNNTLNYYKDVLNHQDDAQDFYRYFPVPGLGHCWGGPGGGQPIALFDQLRSWVENGTVPESSPVTITKPDNTHERQVICPYPKKAVYSKTTAGDPAAGGLQKSTLGSSFQTIKCPAVHSILQLRQLDLGYINSDERSHKKSRNGCKTCKRRRIKCDEAKPQYLVPTHDVIVETVSHGNSRRRGRPRKDWDTASKGLSPQEFFESPDSLRSRSIDTALVVTQSGEQQEQVASDLPWIWTVDDLELQHHFLTSDDLTYSNSRFWRERVPRLAFTHHYVLHLLLAISALHLSKEKENSTESSKYEQLADVHYTIGLRQVMAIMPTSNKDYAGALYISTTLVCAYAFAKKPSPEHLLIVSDGEEVAWFELLRGVRIVVTTMGWDAIYSGVLGPLSAADDEKSLPEPGPTRRLVQWGPALSSLTDLITCSGDPETPVYLEMIQRVSSCFETTFGTTARPRLDCNGKMEVIIGCIYGIDDDFVLCLKHKRPFALLILAHFVVLLKSLEWMWYIKGWASHILHGIALILGPQYRQYLRWPREEIERLGKDRDHLTNGESP</sequence>
<keyword evidence="5 9" id="KW-0378">Hydrolase</keyword>
<dbReference type="InterPro" id="IPR036864">
    <property type="entry name" value="Zn2-C6_fun-type_DNA-bd_sf"/>
</dbReference>
<evidence type="ECO:0000256" key="6">
    <source>
        <dbReference type="ARBA" id="ARBA00022837"/>
    </source>
</evidence>
<dbReference type="AlphaFoldDB" id="A0A9Q8SEB6"/>
<dbReference type="Pfam" id="PF07519">
    <property type="entry name" value="Tannase"/>
    <property type="match status" value="1"/>
</dbReference>
<name>A0A9Q8SEB6_9PEZI</name>
<keyword evidence="4" id="KW-0732">Signal</keyword>
<evidence type="ECO:0000256" key="8">
    <source>
        <dbReference type="ARBA" id="ARBA00023242"/>
    </source>
</evidence>
<dbReference type="GO" id="GO:0000981">
    <property type="term" value="F:DNA-binding transcription factor activity, RNA polymerase II-specific"/>
    <property type="evidence" value="ECO:0007669"/>
    <property type="project" value="InterPro"/>
</dbReference>
<evidence type="ECO:0000256" key="2">
    <source>
        <dbReference type="ARBA" id="ARBA00022487"/>
    </source>
</evidence>
<dbReference type="KEGG" id="clup:CLUP02_02345"/>
<dbReference type="Gene3D" id="3.40.50.1820">
    <property type="entry name" value="alpha/beta hydrolase"/>
    <property type="match status" value="1"/>
</dbReference>
<evidence type="ECO:0000313" key="12">
    <source>
        <dbReference type="Proteomes" id="UP000830671"/>
    </source>
</evidence>
<dbReference type="InterPro" id="IPR001138">
    <property type="entry name" value="Zn2Cys6_DnaBD"/>
</dbReference>
<evidence type="ECO:0000256" key="10">
    <source>
        <dbReference type="SAM" id="MobiDB-lite"/>
    </source>
</evidence>
<dbReference type="GeneID" id="73336387"/>
<reference evidence="11" key="1">
    <citation type="journal article" date="2021" name="Mol. Plant Microbe Interact.">
        <title>Complete Genome Sequence of the Plant-Pathogenic Fungus Colletotrichum lupini.</title>
        <authorList>
            <person name="Baroncelli R."/>
            <person name="Pensec F."/>
            <person name="Da Lio D."/>
            <person name="Boufleur T."/>
            <person name="Vicente I."/>
            <person name="Sarrocco S."/>
            <person name="Picot A."/>
            <person name="Baraldi E."/>
            <person name="Sukno S."/>
            <person name="Thon M."/>
            <person name="Le Floch G."/>
        </authorList>
    </citation>
    <scope>NUCLEOTIDE SEQUENCE</scope>
    <source>
        <strain evidence="11">IMI 504893</strain>
    </source>
</reference>
<dbReference type="GO" id="GO:0008270">
    <property type="term" value="F:zinc ion binding"/>
    <property type="evidence" value="ECO:0007669"/>
    <property type="project" value="InterPro"/>
</dbReference>
<comment type="similarity">
    <text evidence="1 9">Belongs to the tannase family.</text>
</comment>
<evidence type="ECO:0000256" key="7">
    <source>
        <dbReference type="ARBA" id="ARBA00023157"/>
    </source>
</evidence>
<feature type="region of interest" description="Disordered" evidence="10">
    <location>
        <begin position="765"/>
        <end position="786"/>
    </location>
</feature>
<accession>A0A9Q8SEB6</accession>
<evidence type="ECO:0000256" key="3">
    <source>
        <dbReference type="ARBA" id="ARBA00022723"/>
    </source>
</evidence>
<dbReference type="EMBL" id="CP019471">
    <property type="protein sequence ID" value="UQC75689.1"/>
    <property type="molecule type" value="Genomic_DNA"/>
</dbReference>
<evidence type="ECO:0000313" key="11">
    <source>
        <dbReference type="EMBL" id="UQC75689.1"/>
    </source>
</evidence>
<keyword evidence="3" id="KW-0479">Metal-binding</keyword>
<dbReference type="SUPFAM" id="SSF53474">
    <property type="entry name" value="alpha/beta-Hydrolases"/>
    <property type="match status" value="1"/>
</dbReference>
<dbReference type="InterPro" id="IPR029058">
    <property type="entry name" value="AB_hydrolase_fold"/>
</dbReference>
<dbReference type="EC" id="3.1.1.-" evidence="9"/>
<protein>
    <recommendedName>
        <fullName evidence="9">Carboxylic ester hydrolase</fullName>
        <ecNumber evidence="9">3.1.1.-</ecNumber>
    </recommendedName>
</protein>
<proteinExistence type="inferred from homology"/>
<keyword evidence="12" id="KW-1185">Reference proteome</keyword>
<dbReference type="GO" id="GO:0030600">
    <property type="term" value="F:feruloyl esterase activity"/>
    <property type="evidence" value="ECO:0007669"/>
    <property type="project" value="UniProtKB-ARBA"/>
</dbReference>
<dbReference type="Proteomes" id="UP000830671">
    <property type="component" value="Chromosome 1"/>
</dbReference>
<keyword evidence="6" id="KW-0106">Calcium</keyword>
<evidence type="ECO:0000256" key="5">
    <source>
        <dbReference type="ARBA" id="ARBA00022801"/>
    </source>
</evidence>
<evidence type="ECO:0000256" key="4">
    <source>
        <dbReference type="ARBA" id="ARBA00022729"/>
    </source>
</evidence>
<dbReference type="PANTHER" id="PTHR33938:SF13">
    <property type="entry name" value="CARBOXYLIC ESTER HYDROLASE"/>
    <property type="match status" value="1"/>
</dbReference>
<keyword evidence="7" id="KW-1015">Disulfide bond</keyword>
<dbReference type="PANTHER" id="PTHR33938">
    <property type="entry name" value="FERULOYL ESTERASE B-RELATED"/>
    <property type="match status" value="1"/>
</dbReference>
<gene>
    <name evidence="11" type="ORF">CLUP02_02345</name>
</gene>